<keyword evidence="1" id="KW-0812">Transmembrane</keyword>
<evidence type="ECO:0008006" key="4">
    <source>
        <dbReference type="Google" id="ProtNLM"/>
    </source>
</evidence>
<protein>
    <recommendedName>
        <fullName evidence="4">DUF2946 domain-containing protein</fullName>
    </recommendedName>
</protein>
<dbReference type="Proteomes" id="UP000249577">
    <property type="component" value="Unassembled WGS sequence"/>
</dbReference>
<dbReference type="EMBL" id="QFPN01000002">
    <property type="protein sequence ID" value="PZQ18149.1"/>
    <property type="molecule type" value="Genomic_DNA"/>
</dbReference>
<evidence type="ECO:0000256" key="1">
    <source>
        <dbReference type="SAM" id="Phobius"/>
    </source>
</evidence>
<dbReference type="AlphaFoldDB" id="A0A2W5KQ21"/>
<keyword evidence="1" id="KW-0472">Membrane</keyword>
<feature type="transmembrane region" description="Helical" evidence="1">
    <location>
        <begin position="12"/>
        <end position="34"/>
    </location>
</feature>
<accession>A0A2W5KQ21</accession>
<name>A0A2W5KQ21_ANCNO</name>
<evidence type="ECO:0000313" key="3">
    <source>
        <dbReference type="Proteomes" id="UP000249577"/>
    </source>
</evidence>
<evidence type="ECO:0000313" key="2">
    <source>
        <dbReference type="EMBL" id="PZQ18149.1"/>
    </source>
</evidence>
<organism evidence="2 3">
    <name type="scientific">Ancylobacter novellus</name>
    <name type="common">Thiobacillus novellus</name>
    <dbReference type="NCBI Taxonomy" id="921"/>
    <lineage>
        <taxon>Bacteria</taxon>
        <taxon>Pseudomonadati</taxon>
        <taxon>Pseudomonadota</taxon>
        <taxon>Alphaproteobacteria</taxon>
        <taxon>Hyphomicrobiales</taxon>
        <taxon>Xanthobacteraceae</taxon>
        <taxon>Ancylobacter</taxon>
    </lineage>
</organism>
<sequence>MLGRTKAISSELVRVCGRLAVVFCLVMFGFGASVERGLSDHLSLDSALTFAVSGDAAADHVDDGASKSPDKKGVEVVDHGCHGCAAIPQPLPHGAATPVVFGERLAWTAVPSADGRKPHIDLPPPRA</sequence>
<comment type="caution">
    <text evidence="2">The sequence shown here is derived from an EMBL/GenBank/DDBJ whole genome shotgun (WGS) entry which is preliminary data.</text>
</comment>
<gene>
    <name evidence="2" type="ORF">DI565_05455</name>
</gene>
<reference evidence="2 3" key="1">
    <citation type="submission" date="2017-08" db="EMBL/GenBank/DDBJ databases">
        <title>Infants hospitalized years apart are colonized by the same room-sourced microbial strains.</title>
        <authorList>
            <person name="Brooks B."/>
            <person name="Olm M.R."/>
            <person name="Firek B.A."/>
            <person name="Baker R."/>
            <person name="Thomas B.C."/>
            <person name="Morowitz M.J."/>
            <person name="Banfield J.F."/>
        </authorList>
    </citation>
    <scope>NUCLEOTIDE SEQUENCE [LARGE SCALE GENOMIC DNA]</scope>
    <source>
        <strain evidence="2">S2_005_003_R2_43</strain>
    </source>
</reference>
<keyword evidence="1" id="KW-1133">Transmembrane helix</keyword>
<proteinExistence type="predicted"/>